<feature type="region of interest" description="Disordered" evidence="1">
    <location>
        <begin position="1"/>
        <end position="25"/>
    </location>
</feature>
<sequence>MYTYSVSAIETPEEDPLPSPSATARGPVVSAGNLGPLRAFTLTEFDGRQWTPTAPTSTGDVTPGILLASDPSIAGQAPSADRGTLAQVDVKVGALDETRLPIGIFPRAVDVPGNWQYDGLRDEVFGSRGTSQGMQYSMVVEMPNLTSAELENASTPPPADSAGSGVLDVPQTSHTEDIAALAAEVTEGATTPYKQAMALQTYFRSAANFTYDTRVAPAQSDDAVWDFLQDTHGYCVQFATSMTIMARTLGIPARVGIGFLPGSSDGDDSFVVTGKQAHAWPELYFGPELGWVRFEPTPAVQSGAPPVWSDPFRAAPAGPGPDQIPTSAATEPGSAATQEPGTSTNTPGTVSSTSWVPVAVTVIVVMLLAGIAGFVALAHRRRRRVDLTPEAAWARLRRGLGSRGVRWSDATTPRAAVSLIQEQLLARTGSTLEGVSDRSLASLSRVVEQDRYAPVAPDVEPATLEGWVRDITDAVGTLISDRPRRDASPTAPRAGS</sequence>
<evidence type="ECO:0000256" key="1">
    <source>
        <dbReference type="SAM" id="MobiDB-lite"/>
    </source>
</evidence>
<dbReference type="Gene3D" id="3.10.620.30">
    <property type="match status" value="1"/>
</dbReference>
<dbReference type="AlphaFoldDB" id="A0A413RPH0"/>
<feature type="compositionally biased region" description="Polar residues" evidence="1">
    <location>
        <begin position="324"/>
        <end position="351"/>
    </location>
</feature>
<accession>A0A413RPH0</accession>
<dbReference type="PANTHER" id="PTHR42736">
    <property type="entry name" value="PROTEIN-GLUTAMINE GAMMA-GLUTAMYLTRANSFERASE"/>
    <property type="match status" value="1"/>
</dbReference>
<evidence type="ECO:0000313" key="5">
    <source>
        <dbReference type="Proteomes" id="UP000283374"/>
    </source>
</evidence>
<keyword evidence="5" id="KW-1185">Reference proteome</keyword>
<dbReference type="InterPro" id="IPR038765">
    <property type="entry name" value="Papain-like_cys_pep_sf"/>
</dbReference>
<dbReference type="Pfam" id="PF01841">
    <property type="entry name" value="Transglut_core"/>
    <property type="match status" value="1"/>
</dbReference>
<evidence type="ECO:0000256" key="2">
    <source>
        <dbReference type="SAM" id="Phobius"/>
    </source>
</evidence>
<feature type="domain" description="Transglutaminase-like" evidence="3">
    <location>
        <begin position="227"/>
        <end position="298"/>
    </location>
</feature>
<keyword evidence="2" id="KW-1133">Transmembrane helix</keyword>
<dbReference type="InterPro" id="IPR002931">
    <property type="entry name" value="Transglutaminase-like"/>
</dbReference>
<evidence type="ECO:0000259" key="3">
    <source>
        <dbReference type="SMART" id="SM00460"/>
    </source>
</evidence>
<organism evidence="4 5">
    <name type="scientific">Cellulomonas rhizosphaerae</name>
    <dbReference type="NCBI Taxonomy" id="2293719"/>
    <lineage>
        <taxon>Bacteria</taxon>
        <taxon>Bacillati</taxon>
        <taxon>Actinomycetota</taxon>
        <taxon>Actinomycetes</taxon>
        <taxon>Micrococcales</taxon>
        <taxon>Cellulomonadaceae</taxon>
        <taxon>Cellulomonas</taxon>
    </lineage>
</organism>
<dbReference type="Proteomes" id="UP000283374">
    <property type="component" value="Unassembled WGS sequence"/>
</dbReference>
<dbReference type="InterPro" id="IPR021878">
    <property type="entry name" value="TgpA_N"/>
</dbReference>
<dbReference type="EMBL" id="QWKP01000136">
    <property type="protein sequence ID" value="RHA43855.1"/>
    <property type="molecule type" value="Genomic_DNA"/>
</dbReference>
<comment type="caution">
    <text evidence="4">The sequence shown here is derived from an EMBL/GenBank/DDBJ whole genome shotgun (WGS) entry which is preliminary data.</text>
</comment>
<keyword evidence="2" id="KW-0812">Transmembrane</keyword>
<reference evidence="4 5" key="1">
    <citation type="submission" date="2018-08" db="EMBL/GenBank/DDBJ databases">
        <title>Cellulomonas rhizosphaerae sp. nov., a novel actinomycete isolated from soil.</title>
        <authorList>
            <person name="Tian Y."/>
        </authorList>
    </citation>
    <scope>NUCLEOTIDE SEQUENCE [LARGE SCALE GENOMIC DNA]</scope>
    <source>
        <strain evidence="4 5">NEAU-TCZ24</strain>
    </source>
</reference>
<dbReference type="PANTHER" id="PTHR42736:SF1">
    <property type="entry name" value="PROTEIN-GLUTAMINE GAMMA-GLUTAMYLTRANSFERASE"/>
    <property type="match status" value="1"/>
</dbReference>
<dbReference type="SMART" id="SM00460">
    <property type="entry name" value="TGc"/>
    <property type="match status" value="1"/>
</dbReference>
<evidence type="ECO:0000313" key="4">
    <source>
        <dbReference type="EMBL" id="RHA43855.1"/>
    </source>
</evidence>
<dbReference type="InterPro" id="IPR052901">
    <property type="entry name" value="Bact_TGase-like"/>
</dbReference>
<name>A0A413RPH0_9CELL</name>
<feature type="transmembrane region" description="Helical" evidence="2">
    <location>
        <begin position="355"/>
        <end position="377"/>
    </location>
</feature>
<dbReference type="Pfam" id="PF11992">
    <property type="entry name" value="TgpA_N"/>
    <property type="match status" value="1"/>
</dbReference>
<proteinExistence type="predicted"/>
<gene>
    <name evidence="4" type="ORF">D1825_04295</name>
</gene>
<feature type="region of interest" description="Disordered" evidence="1">
    <location>
        <begin position="300"/>
        <end position="351"/>
    </location>
</feature>
<keyword evidence="2" id="KW-0472">Membrane</keyword>
<dbReference type="SUPFAM" id="SSF54001">
    <property type="entry name" value="Cysteine proteinases"/>
    <property type="match status" value="1"/>
</dbReference>
<protein>
    <submittedName>
        <fullName evidence="4">Transglutaminase domain-containing protein</fullName>
    </submittedName>
</protein>